<accession>A0A4Q9DJB7</accession>
<dbReference type="Proteomes" id="UP000293142">
    <property type="component" value="Unassembled WGS sequence"/>
</dbReference>
<dbReference type="AlphaFoldDB" id="A0A4Q9DJB7"/>
<name>A0A4Q9DJB7_9BACL</name>
<comment type="caution">
    <text evidence="1">The sequence shown here is derived from an EMBL/GenBank/DDBJ whole genome shotgun (WGS) entry which is preliminary data.</text>
</comment>
<evidence type="ECO:0000313" key="1">
    <source>
        <dbReference type="EMBL" id="TBL74011.1"/>
    </source>
</evidence>
<proteinExistence type="predicted"/>
<protein>
    <submittedName>
        <fullName evidence="1">Uncharacterized protein</fullName>
    </submittedName>
</protein>
<keyword evidence="2" id="KW-1185">Reference proteome</keyword>
<reference evidence="1 2" key="1">
    <citation type="submission" date="2019-02" db="EMBL/GenBank/DDBJ databases">
        <title>Paenibacillus sp. nov., isolated from surface-sterilized tissue of Thalictrum simplex L.</title>
        <authorList>
            <person name="Tuo L."/>
        </authorList>
    </citation>
    <scope>NUCLEOTIDE SEQUENCE [LARGE SCALE GENOMIC DNA]</scope>
    <source>
        <strain evidence="1 2">N2SHLJ1</strain>
    </source>
</reference>
<organism evidence="1 2">
    <name type="scientific">Paenibacillus thalictri</name>
    <dbReference type="NCBI Taxonomy" id="2527873"/>
    <lineage>
        <taxon>Bacteria</taxon>
        <taxon>Bacillati</taxon>
        <taxon>Bacillota</taxon>
        <taxon>Bacilli</taxon>
        <taxon>Bacillales</taxon>
        <taxon>Paenibacillaceae</taxon>
        <taxon>Paenibacillus</taxon>
    </lineage>
</organism>
<sequence length="87" mass="10090">MSEKSEKRDKKIDQIEEMIGTLIQMVGNVGARLEEVAHDLKDTKEILHTFRSETDVNFKKLDRRVKLIESDLDETMVKVAEMTTPKQ</sequence>
<gene>
    <name evidence="1" type="ORF">EYB31_26320</name>
</gene>
<dbReference type="EMBL" id="SIRE01000020">
    <property type="protein sequence ID" value="TBL74011.1"/>
    <property type="molecule type" value="Genomic_DNA"/>
</dbReference>
<evidence type="ECO:0000313" key="2">
    <source>
        <dbReference type="Proteomes" id="UP000293142"/>
    </source>
</evidence>